<protein>
    <submittedName>
        <fullName evidence="1">Uncharacterized protein</fullName>
    </submittedName>
</protein>
<name>A0A382R7E5_9ZZZZ</name>
<reference evidence="1" key="1">
    <citation type="submission" date="2018-05" db="EMBL/GenBank/DDBJ databases">
        <authorList>
            <person name="Lanie J.A."/>
            <person name="Ng W.-L."/>
            <person name="Kazmierczak K.M."/>
            <person name="Andrzejewski T.M."/>
            <person name="Davidsen T.M."/>
            <person name="Wayne K.J."/>
            <person name="Tettelin H."/>
            <person name="Glass J.I."/>
            <person name="Rusch D."/>
            <person name="Podicherti R."/>
            <person name="Tsui H.-C.T."/>
            <person name="Winkler M.E."/>
        </authorList>
    </citation>
    <scope>NUCLEOTIDE SEQUENCE</scope>
</reference>
<sequence>RLILTNKTSPLLRLELYSTKRRKERKL</sequence>
<dbReference type="EMBL" id="UINC01119345">
    <property type="protein sequence ID" value="SVC93105.1"/>
    <property type="molecule type" value="Genomic_DNA"/>
</dbReference>
<gene>
    <name evidence="1" type="ORF">METZ01_LOCUS345959</name>
</gene>
<feature type="non-terminal residue" evidence="1">
    <location>
        <position position="1"/>
    </location>
</feature>
<proteinExistence type="predicted"/>
<accession>A0A382R7E5</accession>
<dbReference type="AlphaFoldDB" id="A0A382R7E5"/>
<organism evidence="1">
    <name type="scientific">marine metagenome</name>
    <dbReference type="NCBI Taxonomy" id="408172"/>
    <lineage>
        <taxon>unclassified sequences</taxon>
        <taxon>metagenomes</taxon>
        <taxon>ecological metagenomes</taxon>
    </lineage>
</organism>
<evidence type="ECO:0000313" key="1">
    <source>
        <dbReference type="EMBL" id="SVC93105.1"/>
    </source>
</evidence>